<accession>G8TUB7</accession>
<dbReference type="AlphaFoldDB" id="G8TUB7"/>
<dbReference type="EMBL" id="CP003179">
    <property type="protein sequence ID" value="AEW06879.1"/>
    <property type="molecule type" value="Genomic_DNA"/>
</dbReference>
<reference evidence="3" key="1">
    <citation type="submission" date="2011-12" db="EMBL/GenBank/DDBJ databases">
        <title>The complete genome of chromosome of Sulfobacillus acidophilus DSM 10332.</title>
        <authorList>
            <person name="Lucas S."/>
            <person name="Han J."/>
            <person name="Lapidus A."/>
            <person name="Bruce D."/>
            <person name="Goodwin L."/>
            <person name="Pitluck S."/>
            <person name="Peters L."/>
            <person name="Kyrpides N."/>
            <person name="Mavromatis K."/>
            <person name="Ivanova N."/>
            <person name="Mikhailova N."/>
            <person name="Chertkov O."/>
            <person name="Saunders E."/>
            <person name="Detter J.C."/>
            <person name="Tapia R."/>
            <person name="Han C."/>
            <person name="Land M."/>
            <person name="Hauser L."/>
            <person name="Markowitz V."/>
            <person name="Cheng J.-F."/>
            <person name="Hugenholtz P."/>
            <person name="Woyke T."/>
            <person name="Wu D."/>
            <person name="Pukall R."/>
            <person name="Gehrich-Schroeter G."/>
            <person name="Schneider S."/>
            <person name="Klenk H.-P."/>
            <person name="Eisen J.A."/>
        </authorList>
    </citation>
    <scope>NUCLEOTIDE SEQUENCE [LARGE SCALE GENOMIC DNA]</scope>
    <source>
        <strain evidence="3">ATCC 700253 / DSM 10332 / NAL</strain>
    </source>
</reference>
<keyword evidence="3" id="KW-1185">Reference proteome</keyword>
<feature type="transmembrane region" description="Helical" evidence="1">
    <location>
        <begin position="6"/>
        <end position="23"/>
    </location>
</feature>
<reference evidence="2 3" key="2">
    <citation type="journal article" date="2012" name="Stand. Genomic Sci.">
        <title>Complete genome sequence of the moderately thermophilic mineral-sulfide-oxidizing firmicute Sulfobacillus acidophilus type strain (NAL(T)).</title>
        <authorList>
            <person name="Anderson I."/>
            <person name="Chertkov O."/>
            <person name="Chen A."/>
            <person name="Saunders E."/>
            <person name="Lapidus A."/>
            <person name="Nolan M."/>
            <person name="Lucas S."/>
            <person name="Hammon N."/>
            <person name="Deshpande S."/>
            <person name="Cheng J.F."/>
            <person name="Han C."/>
            <person name="Tapia R."/>
            <person name="Goodwin L.A."/>
            <person name="Pitluck S."/>
            <person name="Liolios K."/>
            <person name="Pagani I."/>
            <person name="Ivanova N."/>
            <person name="Mikhailova N."/>
            <person name="Pati A."/>
            <person name="Palaniappan K."/>
            <person name="Land M."/>
            <person name="Pan C."/>
            <person name="Rohde M."/>
            <person name="Pukall R."/>
            <person name="Goker M."/>
            <person name="Detter J.C."/>
            <person name="Woyke T."/>
            <person name="Bristow J."/>
            <person name="Eisen J.A."/>
            <person name="Markowitz V."/>
            <person name="Hugenholtz P."/>
            <person name="Kyrpides N.C."/>
            <person name="Klenk H.P."/>
            <person name="Mavromatis K."/>
        </authorList>
    </citation>
    <scope>NUCLEOTIDE SEQUENCE [LARGE SCALE GENOMIC DNA]</scope>
    <source>
        <strain evidence="3">ATCC 700253 / DSM 10332 / NAL</strain>
    </source>
</reference>
<sequence>MWLWHASASLIWVMTGSLFIVKTPTTMPNLYRLQAVGEMLAVGALYVATRDPWLVLSLAILIGVKWFVVPGILTRSSAFARTTYGLSAPWGVSSLLIGDLVLTGLGIAVAHRLFSTDPFTLGVLLASWFIALWHTVARYETWSLSWALLSLDTVSSALILVLAGRPLPPLIDVLMLTITTALAGLLALLSARIFNVKASTDVRDIKELIG</sequence>
<keyword evidence="1" id="KW-1133">Transmembrane helix</keyword>
<feature type="transmembrane region" description="Helical" evidence="1">
    <location>
        <begin position="119"/>
        <end position="137"/>
    </location>
</feature>
<proteinExistence type="predicted"/>
<evidence type="ECO:0000256" key="1">
    <source>
        <dbReference type="SAM" id="Phobius"/>
    </source>
</evidence>
<feature type="transmembrane region" description="Helical" evidence="1">
    <location>
        <begin position="170"/>
        <end position="189"/>
    </location>
</feature>
<feature type="transmembrane region" description="Helical" evidence="1">
    <location>
        <begin position="144"/>
        <end position="164"/>
    </location>
</feature>
<gene>
    <name evidence="2" type="ordered locus">Sulac_3441</name>
</gene>
<dbReference type="HOGENOM" id="CLU_1309561_0_0_9"/>
<dbReference type="PATRIC" id="fig|679936.5.peg.3563"/>
<feature type="transmembrane region" description="Helical" evidence="1">
    <location>
        <begin position="94"/>
        <end position="113"/>
    </location>
</feature>
<organism evidence="2 3">
    <name type="scientific">Sulfobacillus acidophilus (strain ATCC 700253 / DSM 10332 / NAL)</name>
    <dbReference type="NCBI Taxonomy" id="679936"/>
    <lineage>
        <taxon>Bacteria</taxon>
        <taxon>Bacillati</taxon>
        <taxon>Bacillota</taxon>
        <taxon>Clostridia</taxon>
        <taxon>Eubacteriales</taxon>
        <taxon>Clostridiales Family XVII. Incertae Sedis</taxon>
        <taxon>Sulfobacillus</taxon>
    </lineage>
</organism>
<evidence type="ECO:0000313" key="3">
    <source>
        <dbReference type="Proteomes" id="UP000005439"/>
    </source>
</evidence>
<keyword evidence="1" id="KW-0472">Membrane</keyword>
<dbReference type="Proteomes" id="UP000005439">
    <property type="component" value="Chromosome"/>
</dbReference>
<name>G8TUB7_SULAD</name>
<evidence type="ECO:0000313" key="2">
    <source>
        <dbReference type="EMBL" id="AEW06879.1"/>
    </source>
</evidence>
<keyword evidence="1" id="KW-0812">Transmembrane</keyword>
<dbReference type="STRING" id="679936.Sulac_3441"/>
<protein>
    <submittedName>
        <fullName evidence="2">Uncharacterized protein</fullName>
    </submittedName>
</protein>
<feature type="transmembrane region" description="Helical" evidence="1">
    <location>
        <begin position="54"/>
        <end position="73"/>
    </location>
</feature>
<dbReference type="KEGG" id="sap:Sulac_3441"/>